<dbReference type="EMBL" id="JAAVJR010000012">
    <property type="protein sequence ID" value="NJW54130.1"/>
    <property type="molecule type" value="Genomic_DNA"/>
</dbReference>
<evidence type="ECO:0000256" key="2">
    <source>
        <dbReference type="ARBA" id="ARBA00022642"/>
    </source>
</evidence>
<dbReference type="SUPFAM" id="SSF52499">
    <property type="entry name" value="Isochorismatase-like hydrolases"/>
    <property type="match status" value="1"/>
</dbReference>
<dbReference type="PANTHER" id="PTHR11080:SF2">
    <property type="entry name" value="LD05707P"/>
    <property type="match status" value="1"/>
</dbReference>
<dbReference type="NCBIfam" id="NF008623">
    <property type="entry name" value="PRK11609.1"/>
    <property type="match status" value="1"/>
</dbReference>
<feature type="domain" description="Isochorismatase-like" evidence="8">
    <location>
        <begin position="3"/>
        <end position="200"/>
    </location>
</feature>
<organism evidence="9 10">
    <name type="scientific">Salinimicrobium oceani</name>
    <dbReference type="NCBI Taxonomy" id="2722702"/>
    <lineage>
        <taxon>Bacteria</taxon>
        <taxon>Pseudomonadati</taxon>
        <taxon>Bacteroidota</taxon>
        <taxon>Flavobacteriia</taxon>
        <taxon>Flavobacteriales</taxon>
        <taxon>Flavobacteriaceae</taxon>
        <taxon>Salinimicrobium</taxon>
    </lineage>
</organism>
<evidence type="ECO:0000256" key="7">
    <source>
        <dbReference type="ARBA" id="ARBA00043224"/>
    </source>
</evidence>
<evidence type="ECO:0000256" key="3">
    <source>
        <dbReference type="ARBA" id="ARBA00022723"/>
    </source>
</evidence>
<evidence type="ECO:0000256" key="6">
    <source>
        <dbReference type="ARBA" id="ARBA00039017"/>
    </source>
</evidence>
<dbReference type="InterPro" id="IPR052347">
    <property type="entry name" value="Isochorismatase_Nicotinamidase"/>
</dbReference>
<accession>A0ABX1D0X3</accession>
<evidence type="ECO:0000256" key="1">
    <source>
        <dbReference type="ARBA" id="ARBA00006336"/>
    </source>
</evidence>
<evidence type="ECO:0000259" key="8">
    <source>
        <dbReference type="Pfam" id="PF00857"/>
    </source>
</evidence>
<dbReference type="RefSeq" id="WP_168139219.1">
    <property type="nucleotide sequence ID" value="NZ_JAAVJR010000012.1"/>
</dbReference>
<evidence type="ECO:0000313" key="9">
    <source>
        <dbReference type="EMBL" id="NJW54130.1"/>
    </source>
</evidence>
<keyword evidence="10" id="KW-1185">Reference proteome</keyword>
<protein>
    <recommendedName>
        <fullName evidence="6">nicotinamidase</fullName>
        <ecNumber evidence="6">3.5.1.19</ecNumber>
    </recommendedName>
    <alternativeName>
        <fullName evidence="7">Nicotinamide deamidase</fullName>
    </alternativeName>
</protein>
<dbReference type="EC" id="3.5.1.19" evidence="6"/>
<sequence length="202" mass="22301">MKTLIIIDAQIDFMPGGALEVNHGDKIIPVINSLLASFDLVVATQDWHPQEHESFAVNHPGRKEFELIDLHGIEQKLWPPHCIQGSRGAEFHPELNSEPIEAIFRKGVAPDVDSYSGFYDNGHRRSTGMAGFLKEKGATDLYFCGLAADICVYFSMVDALKEGFEATLIEDAAMPLIPEEFEAIKKDILSKGGKITTSAEIK</sequence>
<dbReference type="Gene3D" id="3.40.50.850">
    <property type="entry name" value="Isochorismatase-like"/>
    <property type="match status" value="1"/>
</dbReference>
<comment type="caution">
    <text evidence="9">The sequence shown here is derived from an EMBL/GenBank/DDBJ whole genome shotgun (WGS) entry which is preliminary data.</text>
</comment>
<dbReference type="PANTHER" id="PTHR11080">
    <property type="entry name" value="PYRAZINAMIDASE/NICOTINAMIDASE"/>
    <property type="match status" value="1"/>
</dbReference>
<keyword evidence="2" id="KW-0662">Pyridine nucleotide biosynthesis</keyword>
<reference evidence="9 10" key="1">
    <citation type="submission" date="2020-03" db="EMBL/GenBank/DDBJ databases">
        <title>Salinimicrobium sp. nov, isolated from SCS.</title>
        <authorList>
            <person name="Cao W.R."/>
        </authorList>
    </citation>
    <scope>NUCLEOTIDE SEQUENCE [LARGE SCALE GENOMIC DNA]</scope>
    <source>
        <strain evidence="10">J15B91</strain>
    </source>
</reference>
<keyword evidence="3" id="KW-0479">Metal-binding</keyword>
<dbReference type="CDD" id="cd01011">
    <property type="entry name" value="nicotinamidase"/>
    <property type="match status" value="1"/>
</dbReference>
<name>A0ABX1D0X3_9FLAO</name>
<proteinExistence type="inferred from homology"/>
<evidence type="ECO:0000313" key="10">
    <source>
        <dbReference type="Proteomes" id="UP000703674"/>
    </source>
</evidence>
<comment type="pathway">
    <text evidence="5">Cofactor biosynthesis; nicotinate biosynthesis; nicotinate from nicotinamide: step 1/1.</text>
</comment>
<dbReference type="InterPro" id="IPR036380">
    <property type="entry name" value="Isochorismatase-like_sf"/>
</dbReference>
<dbReference type="GO" id="GO:0008936">
    <property type="term" value="F:nicotinamidase activity"/>
    <property type="evidence" value="ECO:0007669"/>
    <property type="project" value="UniProtKB-EC"/>
</dbReference>
<dbReference type="Pfam" id="PF00857">
    <property type="entry name" value="Isochorismatase"/>
    <property type="match status" value="1"/>
</dbReference>
<dbReference type="Proteomes" id="UP000703674">
    <property type="component" value="Unassembled WGS sequence"/>
</dbReference>
<dbReference type="InterPro" id="IPR000868">
    <property type="entry name" value="Isochorismatase-like_dom"/>
</dbReference>
<evidence type="ECO:0000256" key="4">
    <source>
        <dbReference type="ARBA" id="ARBA00022801"/>
    </source>
</evidence>
<keyword evidence="4 9" id="KW-0378">Hydrolase</keyword>
<comment type="similarity">
    <text evidence="1">Belongs to the isochorismatase family.</text>
</comment>
<gene>
    <name evidence="9" type="primary">pncA</name>
    <name evidence="9" type="ORF">HC175_14515</name>
</gene>
<evidence type="ECO:0000256" key="5">
    <source>
        <dbReference type="ARBA" id="ARBA00037900"/>
    </source>
</evidence>